<dbReference type="InterPro" id="IPR050725">
    <property type="entry name" value="CysQ/Inositol_MonoPase"/>
</dbReference>
<comment type="caution">
    <text evidence="6">The sequence shown here is derived from an EMBL/GenBank/DDBJ whole genome shotgun (WGS) entry which is preliminary data.</text>
</comment>
<dbReference type="PANTHER" id="PTHR43028:SF5">
    <property type="entry name" value="3'(2'),5'-BISPHOSPHATE NUCLEOTIDASE 1"/>
    <property type="match status" value="1"/>
</dbReference>
<gene>
    <name evidence="6" type="ORF">GCM10010923_16150</name>
</gene>
<dbReference type="RefSeq" id="WP_188642208.1">
    <property type="nucleotide sequence ID" value="NZ_BMID01000001.1"/>
</dbReference>
<evidence type="ECO:0000256" key="4">
    <source>
        <dbReference type="ARBA" id="ARBA00041694"/>
    </source>
</evidence>
<keyword evidence="3" id="KW-0460">Magnesium</keyword>
<evidence type="ECO:0000256" key="1">
    <source>
        <dbReference type="ARBA" id="ARBA00001625"/>
    </source>
</evidence>
<dbReference type="InterPro" id="IPR020583">
    <property type="entry name" value="Inositol_monoP_metal-BS"/>
</dbReference>
<protein>
    <recommendedName>
        <fullName evidence="4">3'(2'),5-bisphosphonucleoside 3'(2')-phosphohydrolase</fullName>
    </recommendedName>
    <alternativeName>
        <fullName evidence="5">DPNPase</fullName>
    </alternativeName>
</protein>
<dbReference type="Gene3D" id="3.40.190.80">
    <property type="match status" value="1"/>
</dbReference>
<dbReference type="Proteomes" id="UP000603317">
    <property type="component" value="Unassembled WGS sequence"/>
</dbReference>
<dbReference type="CDD" id="cd01638">
    <property type="entry name" value="CysQ"/>
    <property type="match status" value="1"/>
</dbReference>
<dbReference type="PRINTS" id="PR00377">
    <property type="entry name" value="IMPHPHTASES"/>
</dbReference>
<reference evidence="7" key="1">
    <citation type="journal article" date="2019" name="Int. J. Syst. Evol. Microbiol.">
        <title>The Global Catalogue of Microorganisms (GCM) 10K type strain sequencing project: providing services to taxonomists for standard genome sequencing and annotation.</title>
        <authorList>
            <consortium name="The Broad Institute Genomics Platform"/>
            <consortium name="The Broad Institute Genome Sequencing Center for Infectious Disease"/>
            <person name="Wu L."/>
            <person name="Ma J."/>
        </authorList>
    </citation>
    <scope>NUCLEOTIDE SEQUENCE [LARGE SCALE GENOMIC DNA]</scope>
    <source>
        <strain evidence="7">CGMCC 1.15297</strain>
    </source>
</reference>
<dbReference type="PROSITE" id="PS00629">
    <property type="entry name" value="IMP_1"/>
    <property type="match status" value="1"/>
</dbReference>
<evidence type="ECO:0000313" key="6">
    <source>
        <dbReference type="EMBL" id="GGA06951.1"/>
    </source>
</evidence>
<name>A0ABQ1FEG5_9SPHN</name>
<keyword evidence="7" id="KW-1185">Reference proteome</keyword>
<evidence type="ECO:0000256" key="3">
    <source>
        <dbReference type="ARBA" id="ARBA00022842"/>
    </source>
</evidence>
<dbReference type="InterPro" id="IPR000760">
    <property type="entry name" value="Inositol_monophosphatase-like"/>
</dbReference>
<dbReference type="EMBL" id="BMID01000001">
    <property type="protein sequence ID" value="GGA06951.1"/>
    <property type="molecule type" value="Genomic_DNA"/>
</dbReference>
<dbReference type="PANTHER" id="PTHR43028">
    <property type="entry name" value="3'(2'),5'-BISPHOSPHATE NUCLEOTIDASE 1"/>
    <property type="match status" value="1"/>
</dbReference>
<keyword evidence="2" id="KW-0479">Metal-binding</keyword>
<accession>A0ABQ1FEG5</accession>
<dbReference type="Pfam" id="PF00459">
    <property type="entry name" value="Inositol_P"/>
    <property type="match status" value="1"/>
</dbReference>
<comment type="catalytic activity">
    <reaction evidence="1">
        <text>adenosine 3',5'-bisphosphate + H2O = AMP + phosphate</text>
        <dbReference type="Rhea" id="RHEA:10040"/>
        <dbReference type="ChEBI" id="CHEBI:15377"/>
        <dbReference type="ChEBI" id="CHEBI:43474"/>
        <dbReference type="ChEBI" id="CHEBI:58343"/>
        <dbReference type="ChEBI" id="CHEBI:456215"/>
        <dbReference type="EC" id="3.1.3.7"/>
    </reaction>
</comment>
<evidence type="ECO:0000256" key="5">
    <source>
        <dbReference type="ARBA" id="ARBA00042530"/>
    </source>
</evidence>
<dbReference type="SUPFAM" id="SSF56655">
    <property type="entry name" value="Carbohydrate phosphatase"/>
    <property type="match status" value="1"/>
</dbReference>
<evidence type="ECO:0000313" key="7">
    <source>
        <dbReference type="Proteomes" id="UP000603317"/>
    </source>
</evidence>
<sequence length="247" mass="26595">MTDHAATDAALAAEIATHAGELLLELQRSGRFEGRELGDVGDARADALILERLRAARPADCILSEESADIGDRHCAQRVWVIDPLDGTRSYSEGRREWSVHVALVEDGLPTHGAVALPTRQETWRSDRPSELATAQRTPRILVSGSRTPVEADALAAALGGELIRMGSAGYKAMAVLRGDADIYYHSGGQHEWDNCAPAAVALASGLHCSRIDGTQFRYNRADTLVPDLLFAHPDWAERALAAIAAL</sequence>
<evidence type="ECO:0000256" key="2">
    <source>
        <dbReference type="ARBA" id="ARBA00022723"/>
    </source>
</evidence>
<proteinExistence type="predicted"/>
<dbReference type="Gene3D" id="3.30.540.10">
    <property type="entry name" value="Fructose-1,6-Bisphosphatase, subunit A, domain 1"/>
    <property type="match status" value="1"/>
</dbReference>
<organism evidence="6 7">
    <name type="scientific">Blastomonas marina</name>
    <dbReference type="NCBI Taxonomy" id="1867408"/>
    <lineage>
        <taxon>Bacteria</taxon>
        <taxon>Pseudomonadati</taxon>
        <taxon>Pseudomonadota</taxon>
        <taxon>Alphaproteobacteria</taxon>
        <taxon>Sphingomonadales</taxon>
        <taxon>Sphingomonadaceae</taxon>
        <taxon>Blastomonas</taxon>
    </lineage>
</organism>